<evidence type="ECO:0000313" key="1">
    <source>
        <dbReference type="EMBL" id="CAJ0580588.1"/>
    </source>
</evidence>
<sequence length="94" mass="10650">MTEDISCGVEPFDLPVVNDVDDTFLDPFVYSNEVRFLVDRIEETGIECKDCVCPQGYNECGFVECGPACPCPTDRVECRRTQQGLSWRLEVVYS</sequence>
<gene>
    <name evidence="1" type="ORF">MSPICULIGERA_LOCUS18784</name>
</gene>
<accession>A0AA36D3V6</accession>
<name>A0AA36D3V6_9BILA</name>
<protein>
    <submittedName>
        <fullName evidence="1">Uncharacterized protein</fullName>
    </submittedName>
</protein>
<reference evidence="1" key="1">
    <citation type="submission" date="2023-06" db="EMBL/GenBank/DDBJ databases">
        <authorList>
            <person name="Delattre M."/>
        </authorList>
    </citation>
    <scope>NUCLEOTIDE SEQUENCE</scope>
    <source>
        <strain evidence="1">AF72</strain>
    </source>
</reference>
<comment type="caution">
    <text evidence="1">The sequence shown here is derived from an EMBL/GenBank/DDBJ whole genome shotgun (WGS) entry which is preliminary data.</text>
</comment>
<feature type="non-terminal residue" evidence="1">
    <location>
        <position position="94"/>
    </location>
</feature>
<dbReference type="SUPFAM" id="SSF82199">
    <property type="entry name" value="SET domain"/>
    <property type="match status" value="1"/>
</dbReference>
<dbReference type="InterPro" id="IPR046341">
    <property type="entry name" value="SET_dom_sf"/>
</dbReference>
<keyword evidence="2" id="KW-1185">Reference proteome</keyword>
<proteinExistence type="predicted"/>
<evidence type="ECO:0000313" key="2">
    <source>
        <dbReference type="Proteomes" id="UP001177023"/>
    </source>
</evidence>
<dbReference type="EMBL" id="CATQJA010002662">
    <property type="protein sequence ID" value="CAJ0580588.1"/>
    <property type="molecule type" value="Genomic_DNA"/>
</dbReference>
<organism evidence="1 2">
    <name type="scientific">Mesorhabditis spiculigera</name>
    <dbReference type="NCBI Taxonomy" id="96644"/>
    <lineage>
        <taxon>Eukaryota</taxon>
        <taxon>Metazoa</taxon>
        <taxon>Ecdysozoa</taxon>
        <taxon>Nematoda</taxon>
        <taxon>Chromadorea</taxon>
        <taxon>Rhabditida</taxon>
        <taxon>Rhabditina</taxon>
        <taxon>Rhabditomorpha</taxon>
        <taxon>Rhabditoidea</taxon>
        <taxon>Rhabditidae</taxon>
        <taxon>Mesorhabditinae</taxon>
        <taxon>Mesorhabditis</taxon>
    </lineage>
</organism>
<dbReference type="AlphaFoldDB" id="A0AA36D3V6"/>
<dbReference type="Proteomes" id="UP001177023">
    <property type="component" value="Unassembled WGS sequence"/>
</dbReference>
<dbReference type="Gene3D" id="2.170.270.10">
    <property type="entry name" value="SET domain"/>
    <property type="match status" value="1"/>
</dbReference>